<dbReference type="Proteomes" id="UP000708576">
    <property type="component" value="Unassembled WGS sequence"/>
</dbReference>
<feature type="signal peptide" evidence="1">
    <location>
        <begin position="1"/>
        <end position="18"/>
    </location>
</feature>
<evidence type="ECO:0000256" key="1">
    <source>
        <dbReference type="SAM" id="SignalP"/>
    </source>
</evidence>
<dbReference type="PANTHER" id="PTHR47786">
    <property type="entry name" value="ALPHA-1,4-GLUCAN:MALTOSE-1-PHOSPHATE MALTOSYLTRANSFERASE"/>
    <property type="match status" value="1"/>
</dbReference>
<dbReference type="SMART" id="SM00642">
    <property type="entry name" value="Aamy"/>
    <property type="match status" value="1"/>
</dbReference>
<sequence length="457" mass="51732">MKKIVILAGFLMTLSLFTACSNNDTPTPDEPQTSEEFYGEPFDRVPSIDNIVMYEANERVFASDNSFNAITDRLDEIKSLGVNILWLMPVNEQGIENAIGSPYCIKNYVATEPEYGTLDDLRELVLQAHNREMAVIIDWVANHTSWDSEWVSDHKDWYTQDDEGNIIPPVGTNWSDVADLNYNNHDMRDAMISSMKYWVREANVDGFRCDAADWIPAGFWRDAVYELKNMQEGRTVLMLAEGTDPINLQAGFDLDYGWNFCDVLEGLYAGTKSTADLYASHQNEFGQIPEGKQKLRFTTNHDRASENSPISKYNGQQGALSAYVVSTTLGGVPLMYSSQEVGYSSTINFFNFVNVGWNNNQDIYQSYQKIMDIYNSFEAMKTGALETFTDDNVVCFTRSSDSENILIIANIKNTEISFTVPDDFVSESRINMIKESSVTLEATIDLSPYEFLILKKQ</sequence>
<dbReference type="InterPro" id="IPR006047">
    <property type="entry name" value="GH13_cat_dom"/>
</dbReference>
<accession>A0ABS5JWN3</accession>
<dbReference type="CDD" id="cd11313">
    <property type="entry name" value="AmyAc_arch_bac_AmyA"/>
    <property type="match status" value="1"/>
</dbReference>
<proteinExistence type="predicted"/>
<evidence type="ECO:0000313" key="3">
    <source>
        <dbReference type="EMBL" id="MBS2099332.1"/>
    </source>
</evidence>
<keyword evidence="4" id="KW-1185">Reference proteome</keyword>
<feature type="chain" id="PRO_5045324195" evidence="1">
    <location>
        <begin position="19"/>
        <end position="457"/>
    </location>
</feature>
<dbReference type="Gene3D" id="2.60.40.1180">
    <property type="entry name" value="Golgi alpha-mannosidase II"/>
    <property type="match status" value="1"/>
</dbReference>
<dbReference type="SUPFAM" id="SSF51011">
    <property type="entry name" value="Glycosyl hydrolase domain"/>
    <property type="match status" value="1"/>
</dbReference>
<comment type="caution">
    <text evidence="3">The sequence shown here is derived from an EMBL/GenBank/DDBJ whole genome shotgun (WGS) entry which is preliminary data.</text>
</comment>
<feature type="domain" description="Glycosyl hydrolase family 13 catalytic" evidence="2">
    <location>
        <begin position="55"/>
        <end position="374"/>
    </location>
</feature>
<dbReference type="SUPFAM" id="SSF51445">
    <property type="entry name" value="(Trans)glycosidases"/>
    <property type="match status" value="1"/>
</dbReference>
<dbReference type="EMBL" id="JAGUCO010000010">
    <property type="protein sequence ID" value="MBS2099332.1"/>
    <property type="molecule type" value="Genomic_DNA"/>
</dbReference>
<dbReference type="InterPro" id="IPR013780">
    <property type="entry name" value="Glyco_hydro_b"/>
</dbReference>
<dbReference type="PANTHER" id="PTHR47786:SF2">
    <property type="entry name" value="GLYCOSYL HYDROLASE FAMILY 13 CATALYTIC DOMAIN-CONTAINING PROTEIN"/>
    <property type="match status" value="1"/>
</dbReference>
<gene>
    <name evidence="3" type="ORF">KEM10_13645</name>
</gene>
<dbReference type="InterPro" id="IPR017853">
    <property type="entry name" value="GH"/>
</dbReference>
<dbReference type="PROSITE" id="PS51257">
    <property type="entry name" value="PROKAR_LIPOPROTEIN"/>
    <property type="match status" value="1"/>
</dbReference>
<organism evidence="3 4">
    <name type="scientific">Carboxylicivirga linearis</name>
    <dbReference type="NCBI Taxonomy" id="1628157"/>
    <lineage>
        <taxon>Bacteria</taxon>
        <taxon>Pseudomonadati</taxon>
        <taxon>Bacteroidota</taxon>
        <taxon>Bacteroidia</taxon>
        <taxon>Marinilabiliales</taxon>
        <taxon>Marinilabiliaceae</taxon>
        <taxon>Carboxylicivirga</taxon>
    </lineage>
</organism>
<reference evidence="3 4" key="1">
    <citation type="journal article" date="2015" name="Int. J. Syst. Evol. Microbiol.">
        <title>Carboxylicivirga linearis sp. nov., isolated from a sea cucumber culture pond.</title>
        <authorList>
            <person name="Wang F.Q."/>
            <person name="Zhou Y.X."/>
            <person name="Lin X.Z."/>
            <person name="Chen G.J."/>
            <person name="Du Z.J."/>
        </authorList>
    </citation>
    <scope>NUCLEOTIDE SEQUENCE [LARGE SCALE GENOMIC DNA]</scope>
    <source>
        <strain evidence="3 4">FB218</strain>
    </source>
</reference>
<dbReference type="RefSeq" id="WP_212216576.1">
    <property type="nucleotide sequence ID" value="NZ_JAGUCO010000010.1"/>
</dbReference>
<protein>
    <submittedName>
        <fullName evidence="3">Alpha-glucosidase C-terminal domain-containing protein</fullName>
    </submittedName>
</protein>
<keyword evidence="1" id="KW-0732">Signal</keyword>
<dbReference type="Pfam" id="PF00128">
    <property type="entry name" value="Alpha-amylase"/>
    <property type="match status" value="1"/>
</dbReference>
<evidence type="ECO:0000313" key="4">
    <source>
        <dbReference type="Proteomes" id="UP000708576"/>
    </source>
</evidence>
<dbReference type="Gene3D" id="3.20.20.80">
    <property type="entry name" value="Glycosidases"/>
    <property type="match status" value="1"/>
</dbReference>
<name>A0ABS5JWN3_9BACT</name>
<evidence type="ECO:0000259" key="2">
    <source>
        <dbReference type="SMART" id="SM00642"/>
    </source>
</evidence>